<evidence type="ECO:0000256" key="1">
    <source>
        <dbReference type="ARBA" id="ARBA00009995"/>
    </source>
</evidence>
<keyword evidence="2" id="KW-0808">Transferase</keyword>
<keyword evidence="2" id="KW-0328">Glycosyltransferase</keyword>
<reference evidence="4" key="1">
    <citation type="submission" date="2015-04" db="UniProtKB">
        <authorList>
            <consortium name="EnsemblPlants"/>
        </authorList>
    </citation>
    <scope>IDENTIFICATION</scope>
</reference>
<evidence type="ECO:0000313" key="5">
    <source>
        <dbReference type="Proteomes" id="UP000008021"/>
    </source>
</evidence>
<name>A0A0E0E0S4_9ORYZ</name>
<dbReference type="Gene3D" id="3.40.50.2000">
    <property type="entry name" value="Glycogen Phosphorylase B"/>
    <property type="match status" value="3"/>
</dbReference>
<evidence type="ECO:0000313" key="4">
    <source>
        <dbReference type="EnsemblPlants" id="OMERI06G13300.1"/>
    </source>
</evidence>
<keyword evidence="5" id="KW-1185">Reference proteome</keyword>
<sequence>MSEAVKDEGLGLSQADVGDVDVPGVRRLKRSWLPQPLLDLDKLFTKQFLDNGREVVKTDGVLVNTFDSLEPVALAALRDGKVIRKFPSVFAVGPYSSLASEMKAADADQSSALAWLNQQPARSMVYVALRQPLPRERRPAPRDRGRAGGQRLLIPVDCEDHGGGPRRGRRRSRRARRWVPAFLEHVRGRAIVTKAWVDQEAVLGHPAVGLFRSHSRWNSVTAGRRPLCGGDGGGE</sequence>
<dbReference type="PANTHER" id="PTHR48048">
    <property type="entry name" value="GLYCOSYLTRANSFERASE"/>
    <property type="match status" value="1"/>
</dbReference>
<dbReference type="AlphaFoldDB" id="A0A0E0E0S4"/>
<dbReference type="Gramene" id="OMERI06G13300.1">
    <property type="protein sequence ID" value="OMERI06G13300.1"/>
    <property type="gene ID" value="OMERI06G13300"/>
</dbReference>
<protein>
    <submittedName>
        <fullName evidence="4">Uncharacterized protein</fullName>
    </submittedName>
</protein>
<dbReference type="SUPFAM" id="SSF53756">
    <property type="entry name" value="UDP-Glycosyltransferase/glycogen phosphorylase"/>
    <property type="match status" value="1"/>
</dbReference>
<reference evidence="4" key="2">
    <citation type="submission" date="2018-05" db="EMBL/GenBank/DDBJ databases">
        <title>OmerRS3 (Oryza meridionalis Reference Sequence Version 3).</title>
        <authorList>
            <person name="Zhang J."/>
            <person name="Kudrna D."/>
            <person name="Lee S."/>
            <person name="Talag J."/>
            <person name="Welchert J."/>
            <person name="Wing R.A."/>
        </authorList>
    </citation>
    <scope>NUCLEOTIDE SEQUENCE [LARGE SCALE GENOMIC DNA]</scope>
    <source>
        <strain evidence="4">cv. OR44</strain>
    </source>
</reference>
<dbReference type="EnsemblPlants" id="OMERI06G13300.1">
    <property type="protein sequence ID" value="OMERI06G13300.1"/>
    <property type="gene ID" value="OMERI06G13300"/>
</dbReference>
<dbReference type="HOGENOM" id="CLU_1181809_0_0_1"/>
<accession>A0A0E0E0S4</accession>
<dbReference type="Proteomes" id="UP000008021">
    <property type="component" value="Chromosome 6"/>
</dbReference>
<dbReference type="InterPro" id="IPR050481">
    <property type="entry name" value="UDP-glycosyltransf_plant"/>
</dbReference>
<dbReference type="PANTHER" id="PTHR48048:SF76">
    <property type="entry name" value="UDP-GLYCOSYLTRANSFERASE 708D1-LIKE"/>
    <property type="match status" value="1"/>
</dbReference>
<evidence type="ECO:0000256" key="3">
    <source>
        <dbReference type="SAM" id="MobiDB-lite"/>
    </source>
</evidence>
<dbReference type="GO" id="GO:0035251">
    <property type="term" value="F:UDP-glucosyltransferase activity"/>
    <property type="evidence" value="ECO:0007669"/>
    <property type="project" value="InterPro"/>
</dbReference>
<organism evidence="4">
    <name type="scientific">Oryza meridionalis</name>
    <dbReference type="NCBI Taxonomy" id="40149"/>
    <lineage>
        <taxon>Eukaryota</taxon>
        <taxon>Viridiplantae</taxon>
        <taxon>Streptophyta</taxon>
        <taxon>Embryophyta</taxon>
        <taxon>Tracheophyta</taxon>
        <taxon>Spermatophyta</taxon>
        <taxon>Magnoliopsida</taxon>
        <taxon>Liliopsida</taxon>
        <taxon>Poales</taxon>
        <taxon>Poaceae</taxon>
        <taxon>BOP clade</taxon>
        <taxon>Oryzoideae</taxon>
        <taxon>Oryzeae</taxon>
        <taxon>Oryzinae</taxon>
        <taxon>Oryza</taxon>
    </lineage>
</organism>
<feature type="compositionally biased region" description="Basic residues" evidence="3">
    <location>
        <begin position="164"/>
        <end position="174"/>
    </location>
</feature>
<comment type="similarity">
    <text evidence="1">Belongs to the UDP-glycosyltransferase family.</text>
</comment>
<dbReference type="STRING" id="40149.A0A0E0E0S4"/>
<feature type="region of interest" description="Disordered" evidence="3">
    <location>
        <begin position="155"/>
        <end position="174"/>
    </location>
</feature>
<dbReference type="eggNOG" id="KOG1192">
    <property type="taxonomic scope" value="Eukaryota"/>
</dbReference>
<evidence type="ECO:0000256" key="2">
    <source>
        <dbReference type="ARBA" id="ARBA00022676"/>
    </source>
</evidence>
<proteinExistence type="inferred from homology"/>